<dbReference type="EMBL" id="CP045809">
    <property type="protein sequence ID" value="QHN35550.1"/>
    <property type="molecule type" value="Genomic_DNA"/>
</dbReference>
<dbReference type="RefSeq" id="WP_213243459.1">
    <property type="nucleotide sequence ID" value="NZ_CP045806.1"/>
</dbReference>
<name>A0ABX6II40_9ACTN</name>
<evidence type="ECO:0000313" key="1">
    <source>
        <dbReference type="EMBL" id="QHN35550.1"/>
    </source>
</evidence>
<accession>A0ABX6II40</accession>
<protein>
    <submittedName>
        <fullName evidence="1">Uncharacterized protein</fullName>
    </submittedName>
</protein>
<keyword evidence="2" id="KW-1185">Reference proteome</keyword>
<organism evidence="1 2">
    <name type="scientific">Gordonia pseudamarae</name>
    <dbReference type="NCBI Taxonomy" id="2831662"/>
    <lineage>
        <taxon>Bacteria</taxon>
        <taxon>Bacillati</taxon>
        <taxon>Actinomycetota</taxon>
        <taxon>Actinomycetes</taxon>
        <taxon>Mycobacteriales</taxon>
        <taxon>Gordoniaceae</taxon>
        <taxon>Gordonia</taxon>
    </lineage>
</organism>
<proteinExistence type="predicted"/>
<sequence>MSAPTTDEVFDLGREFGAAVLAQPGDLDHDALTARLATIVGYVAAGRLDLARSAVRSGPSELPPMEGTTNV</sequence>
<reference evidence="1" key="1">
    <citation type="journal article" date="2021" name="Nat. Microbiol.">
        <title>Cocultivation of an ultrasmall environmental parasitic bacterium with lytic ability against bacteria associated with wastewater foams.</title>
        <authorList>
            <person name="Batinovic S."/>
            <person name="Rose J.J.A."/>
            <person name="Ratcliffe J."/>
            <person name="Seviour R.J."/>
            <person name="Petrovski S."/>
        </authorList>
    </citation>
    <scope>NUCLEOTIDE SEQUENCE</scope>
    <source>
        <strain evidence="1">CON9</strain>
    </source>
</reference>
<evidence type="ECO:0000313" key="2">
    <source>
        <dbReference type="Proteomes" id="UP001059836"/>
    </source>
</evidence>
<gene>
    <name evidence="1" type="ORF">GII31_12330</name>
</gene>
<dbReference type="Proteomes" id="UP001059836">
    <property type="component" value="Chromosome"/>
</dbReference>